<feature type="transmembrane region" description="Helical" evidence="2">
    <location>
        <begin position="208"/>
        <end position="228"/>
    </location>
</feature>
<proteinExistence type="predicted"/>
<accession>A0A7L5DG50</accession>
<feature type="compositionally biased region" description="Low complexity" evidence="1">
    <location>
        <begin position="439"/>
        <end position="448"/>
    </location>
</feature>
<reference evidence="3 4" key="1">
    <citation type="submission" date="2020-04" db="EMBL/GenBank/DDBJ databases">
        <title>Genome sequencing of novel species.</title>
        <authorList>
            <person name="Heo J."/>
            <person name="Kim S.-J."/>
            <person name="Kim J.-S."/>
            <person name="Hong S.-B."/>
            <person name="Kwon S.-W."/>
        </authorList>
    </citation>
    <scope>NUCLEOTIDE SEQUENCE [LARGE SCALE GENOMIC DNA]</scope>
    <source>
        <strain evidence="3 4">CJU-R4</strain>
    </source>
</reference>
<dbReference type="Proteomes" id="UP000501128">
    <property type="component" value="Chromosome"/>
</dbReference>
<keyword evidence="2" id="KW-0472">Membrane</keyword>
<evidence type="ECO:0000313" key="4">
    <source>
        <dbReference type="Proteomes" id="UP000501128"/>
    </source>
</evidence>
<feature type="transmembrane region" description="Helical" evidence="2">
    <location>
        <begin position="366"/>
        <end position="387"/>
    </location>
</feature>
<feature type="transmembrane region" description="Helical" evidence="2">
    <location>
        <begin position="21"/>
        <end position="48"/>
    </location>
</feature>
<dbReference type="AlphaFoldDB" id="A0A7L5DG50"/>
<organism evidence="3 4">
    <name type="scientific">Spirosoma rhododendri</name>
    <dbReference type="NCBI Taxonomy" id="2728024"/>
    <lineage>
        <taxon>Bacteria</taxon>
        <taxon>Pseudomonadati</taxon>
        <taxon>Bacteroidota</taxon>
        <taxon>Cytophagia</taxon>
        <taxon>Cytophagales</taxon>
        <taxon>Cytophagaceae</taxon>
        <taxon>Spirosoma</taxon>
    </lineage>
</organism>
<gene>
    <name evidence="3" type="ORF">HH216_00705</name>
</gene>
<name>A0A7L5DG50_9BACT</name>
<keyword evidence="2" id="KW-1133">Transmembrane helix</keyword>
<dbReference type="EMBL" id="CP051677">
    <property type="protein sequence ID" value="QJD77099.1"/>
    <property type="molecule type" value="Genomic_DNA"/>
</dbReference>
<feature type="compositionally biased region" description="Low complexity" evidence="1">
    <location>
        <begin position="408"/>
        <end position="421"/>
    </location>
</feature>
<keyword evidence="2" id="KW-0812">Transmembrane</keyword>
<evidence type="ECO:0000313" key="3">
    <source>
        <dbReference type="EMBL" id="QJD77099.1"/>
    </source>
</evidence>
<dbReference type="RefSeq" id="WP_169549043.1">
    <property type="nucleotide sequence ID" value="NZ_CP051677.1"/>
</dbReference>
<feature type="region of interest" description="Disordered" evidence="1">
    <location>
        <begin position="391"/>
        <end position="455"/>
    </location>
</feature>
<dbReference type="PANTHER" id="PTHR34219:SF3">
    <property type="entry name" value="BLL7967 PROTEIN"/>
    <property type="match status" value="1"/>
</dbReference>
<dbReference type="Pfam" id="PF03929">
    <property type="entry name" value="PepSY_TM"/>
    <property type="match status" value="1"/>
</dbReference>
<dbReference type="KEGG" id="srho:HH216_00705"/>
<sequence>MRYKSTTSQKESSRSAFYRVSAWLHLWLGLLTGIVMVIVCLTGCIWVFQEEITDLLEPETTIPYQAKPVLRPSQVMAIAATAFPGKEAAYAMYRQGHTIEATVGGRGKAGGSVQINPYTGQVVSVEKRKQGQVGFFRWALNGHRALWLPYPIGRPIVNYSTLIFIITLITGMVLWWPQKWTKSTRERSFTIKWNGSTKRINYDLHNVLGFYSLLVVMAISTTGIVIGLDWFSKGFYWTTTGGRTMPEHRRGGMASDTLQPNRPYTNAQAVDLAWEMVARKHPDSKGFFMTFPSDKDQKGTIDISAYPSAGKFYDRLGYHFDRYTAAPIAHQDIDTVPFTQSDFGDKLRRMNYDIHIGTVLGLPGKVLAFFASLIGASLPVTGFIIWWGKGKKKGKKKGKPARRTMSVAATDETAATIATGTPPKPAFRPGQLQPKPVFTPATSTAASSGLGAPEQ</sequence>
<protein>
    <submittedName>
        <fullName evidence="3">PepSY domain-containing protein</fullName>
    </submittedName>
</protein>
<keyword evidence="4" id="KW-1185">Reference proteome</keyword>
<feature type="compositionally biased region" description="Basic residues" evidence="1">
    <location>
        <begin position="391"/>
        <end position="402"/>
    </location>
</feature>
<evidence type="ECO:0000256" key="2">
    <source>
        <dbReference type="SAM" id="Phobius"/>
    </source>
</evidence>
<evidence type="ECO:0000256" key="1">
    <source>
        <dbReference type="SAM" id="MobiDB-lite"/>
    </source>
</evidence>
<feature type="transmembrane region" description="Helical" evidence="2">
    <location>
        <begin position="156"/>
        <end position="177"/>
    </location>
</feature>
<dbReference type="PANTHER" id="PTHR34219">
    <property type="entry name" value="IRON-REGULATED INNER MEMBRANE PROTEIN-RELATED"/>
    <property type="match status" value="1"/>
</dbReference>
<dbReference type="InterPro" id="IPR005625">
    <property type="entry name" value="PepSY-ass_TM"/>
</dbReference>